<keyword evidence="2" id="KW-0479">Metal-binding</keyword>
<protein>
    <submittedName>
        <fullName evidence="8">Peptidase M48-like protein</fullName>
    </submittedName>
</protein>
<comment type="caution">
    <text evidence="8">The sequence shown here is derived from an EMBL/GenBank/DDBJ whole genome shotgun (WGS) entry which is preliminary data.</text>
</comment>
<evidence type="ECO:0000256" key="6">
    <source>
        <dbReference type="RuleBase" id="RU003983"/>
    </source>
</evidence>
<dbReference type="InterPro" id="IPR001915">
    <property type="entry name" value="Peptidase_M48"/>
</dbReference>
<organism evidence="8 9">
    <name type="scientific">Sphaerotilus mobilis</name>
    <dbReference type="NCBI Taxonomy" id="47994"/>
    <lineage>
        <taxon>Bacteria</taxon>
        <taxon>Pseudomonadati</taxon>
        <taxon>Pseudomonadota</taxon>
        <taxon>Betaproteobacteria</taxon>
        <taxon>Burkholderiales</taxon>
        <taxon>Sphaerotilaceae</taxon>
        <taxon>Sphaerotilus</taxon>
    </lineage>
</organism>
<dbReference type="GO" id="GO:0046872">
    <property type="term" value="F:metal ion binding"/>
    <property type="evidence" value="ECO:0007669"/>
    <property type="project" value="UniProtKB-KW"/>
</dbReference>
<comment type="cofactor">
    <cofactor evidence="6">
        <name>Zn(2+)</name>
        <dbReference type="ChEBI" id="CHEBI:29105"/>
    </cofactor>
    <text evidence="6">Binds 1 zinc ion per subunit.</text>
</comment>
<name>A0A4Q7LIR9_9BURK</name>
<gene>
    <name evidence="8" type="ORF">EV685_2937</name>
</gene>
<sequence length="246" mass="26498">MPHVIPADRTSRWRLTVQGLLALWLSLLSLTPVAADPAAGATTGDRPPIREVLDRSAQQRLAELSRHRVDAHLSAGIQADVDRILGQMAVKPAIDLLVVDGPFHAEILGGHVLVVSASVAVLPEGERLFILAHEIGHAAMGHWGELCELYGRLIPGEVRQDLTDAIAPQLGREASALVHGHEYAADAHAWQILRSLGHGMDSVLAALQVVPNLGDTPTHPSTRKRYARLRLVGENEPRSAALKTAE</sequence>
<dbReference type="RefSeq" id="WP_165396813.1">
    <property type="nucleotide sequence ID" value="NZ_SGWV01000010.1"/>
</dbReference>
<accession>A0A4Q7LIR9</accession>
<proteinExistence type="inferred from homology"/>
<evidence type="ECO:0000313" key="8">
    <source>
        <dbReference type="EMBL" id="RZS53309.1"/>
    </source>
</evidence>
<keyword evidence="9" id="KW-1185">Reference proteome</keyword>
<dbReference type="AlphaFoldDB" id="A0A4Q7LIR9"/>
<dbReference type="Pfam" id="PF01435">
    <property type="entry name" value="Peptidase_M48"/>
    <property type="match status" value="1"/>
</dbReference>
<dbReference type="EMBL" id="SGWV01000010">
    <property type="protein sequence ID" value="RZS53309.1"/>
    <property type="molecule type" value="Genomic_DNA"/>
</dbReference>
<keyword evidence="3 6" id="KW-0378">Hydrolase</keyword>
<keyword evidence="5 6" id="KW-0482">Metalloprotease</keyword>
<feature type="domain" description="Peptidase M48" evidence="7">
    <location>
        <begin position="109"/>
        <end position="146"/>
    </location>
</feature>
<evidence type="ECO:0000256" key="1">
    <source>
        <dbReference type="ARBA" id="ARBA00022670"/>
    </source>
</evidence>
<evidence type="ECO:0000256" key="5">
    <source>
        <dbReference type="ARBA" id="ARBA00023049"/>
    </source>
</evidence>
<evidence type="ECO:0000256" key="2">
    <source>
        <dbReference type="ARBA" id="ARBA00022723"/>
    </source>
</evidence>
<dbReference type="Proteomes" id="UP000293433">
    <property type="component" value="Unassembled WGS sequence"/>
</dbReference>
<evidence type="ECO:0000256" key="4">
    <source>
        <dbReference type="ARBA" id="ARBA00022833"/>
    </source>
</evidence>
<evidence type="ECO:0000259" key="7">
    <source>
        <dbReference type="Pfam" id="PF01435"/>
    </source>
</evidence>
<keyword evidence="1 6" id="KW-0645">Protease</keyword>
<evidence type="ECO:0000313" key="9">
    <source>
        <dbReference type="Proteomes" id="UP000293433"/>
    </source>
</evidence>
<dbReference type="GO" id="GO:0004222">
    <property type="term" value="F:metalloendopeptidase activity"/>
    <property type="evidence" value="ECO:0007669"/>
    <property type="project" value="InterPro"/>
</dbReference>
<dbReference type="GO" id="GO:0006508">
    <property type="term" value="P:proteolysis"/>
    <property type="evidence" value="ECO:0007669"/>
    <property type="project" value="UniProtKB-KW"/>
</dbReference>
<keyword evidence="4 6" id="KW-0862">Zinc</keyword>
<reference evidence="8 9" key="1">
    <citation type="submission" date="2019-02" db="EMBL/GenBank/DDBJ databases">
        <title>Genomic Encyclopedia of Type Strains, Phase IV (KMG-IV): sequencing the most valuable type-strain genomes for metagenomic binning, comparative biology and taxonomic classification.</title>
        <authorList>
            <person name="Goeker M."/>
        </authorList>
    </citation>
    <scope>NUCLEOTIDE SEQUENCE [LARGE SCALE GENOMIC DNA]</scope>
    <source>
        <strain evidence="8 9">DSM 10617</strain>
    </source>
</reference>
<evidence type="ECO:0000256" key="3">
    <source>
        <dbReference type="ARBA" id="ARBA00022801"/>
    </source>
</evidence>
<comment type="similarity">
    <text evidence="6">Belongs to the peptidase M48 family.</text>
</comment>